<name>A0A0C3LIR0_9AGAM</name>
<reference evidence="3 4" key="1">
    <citation type="submission" date="2014-04" db="EMBL/GenBank/DDBJ databases">
        <authorList>
            <consortium name="DOE Joint Genome Institute"/>
            <person name="Kuo A."/>
            <person name="Girlanda M."/>
            <person name="Perotto S."/>
            <person name="Kohler A."/>
            <person name="Nagy L.G."/>
            <person name="Floudas D."/>
            <person name="Copeland A."/>
            <person name="Barry K.W."/>
            <person name="Cichocki N."/>
            <person name="Veneault-Fourrey C."/>
            <person name="LaButti K."/>
            <person name="Lindquist E.A."/>
            <person name="Lipzen A."/>
            <person name="Lundell T."/>
            <person name="Morin E."/>
            <person name="Murat C."/>
            <person name="Sun H."/>
            <person name="Tunlid A."/>
            <person name="Henrissat B."/>
            <person name="Grigoriev I.V."/>
            <person name="Hibbett D.S."/>
            <person name="Martin F."/>
            <person name="Nordberg H.P."/>
            <person name="Cantor M.N."/>
            <person name="Hua S.X."/>
        </authorList>
    </citation>
    <scope>NUCLEOTIDE SEQUENCE [LARGE SCALE GENOMIC DNA]</scope>
    <source>
        <strain evidence="3 4">MUT 4182</strain>
    </source>
</reference>
<gene>
    <name evidence="3" type="ORF">M407DRAFT_17459</name>
</gene>
<dbReference type="HOGENOM" id="CLU_046585_0_0_1"/>
<dbReference type="PROSITE" id="PS50142">
    <property type="entry name" value="RNASE_3_2"/>
    <property type="match status" value="1"/>
</dbReference>
<feature type="domain" description="RNase III" evidence="2">
    <location>
        <begin position="1"/>
        <end position="132"/>
    </location>
</feature>
<dbReference type="AlphaFoldDB" id="A0A0C3LIR0"/>
<dbReference type="STRING" id="1051891.A0A0C3LIR0"/>
<dbReference type="InterPro" id="IPR000999">
    <property type="entry name" value="RNase_III_dom"/>
</dbReference>
<dbReference type="Gene3D" id="1.10.1520.10">
    <property type="entry name" value="Ribonuclease III domain"/>
    <property type="match status" value="1"/>
</dbReference>
<evidence type="ECO:0000259" key="2">
    <source>
        <dbReference type="PROSITE" id="PS50142"/>
    </source>
</evidence>
<organism evidence="3 4">
    <name type="scientific">Tulasnella calospora MUT 4182</name>
    <dbReference type="NCBI Taxonomy" id="1051891"/>
    <lineage>
        <taxon>Eukaryota</taxon>
        <taxon>Fungi</taxon>
        <taxon>Dikarya</taxon>
        <taxon>Basidiomycota</taxon>
        <taxon>Agaricomycotina</taxon>
        <taxon>Agaricomycetes</taxon>
        <taxon>Cantharellales</taxon>
        <taxon>Tulasnellaceae</taxon>
        <taxon>Tulasnella</taxon>
    </lineage>
</organism>
<evidence type="ECO:0000313" key="4">
    <source>
        <dbReference type="Proteomes" id="UP000054248"/>
    </source>
</evidence>
<dbReference type="GO" id="GO:0006396">
    <property type="term" value="P:RNA processing"/>
    <property type="evidence" value="ECO:0007669"/>
    <property type="project" value="InterPro"/>
</dbReference>
<proteinExistence type="predicted"/>
<evidence type="ECO:0000313" key="3">
    <source>
        <dbReference type="EMBL" id="KIO33858.1"/>
    </source>
</evidence>
<reference evidence="4" key="2">
    <citation type="submission" date="2015-01" db="EMBL/GenBank/DDBJ databases">
        <title>Evolutionary Origins and Diversification of the Mycorrhizal Mutualists.</title>
        <authorList>
            <consortium name="DOE Joint Genome Institute"/>
            <consortium name="Mycorrhizal Genomics Consortium"/>
            <person name="Kohler A."/>
            <person name="Kuo A."/>
            <person name="Nagy L.G."/>
            <person name="Floudas D."/>
            <person name="Copeland A."/>
            <person name="Barry K.W."/>
            <person name="Cichocki N."/>
            <person name="Veneault-Fourrey C."/>
            <person name="LaButti K."/>
            <person name="Lindquist E.A."/>
            <person name="Lipzen A."/>
            <person name="Lundell T."/>
            <person name="Morin E."/>
            <person name="Murat C."/>
            <person name="Riley R."/>
            <person name="Ohm R."/>
            <person name="Sun H."/>
            <person name="Tunlid A."/>
            <person name="Henrissat B."/>
            <person name="Grigoriev I.V."/>
            <person name="Hibbett D.S."/>
            <person name="Martin F."/>
        </authorList>
    </citation>
    <scope>NUCLEOTIDE SEQUENCE [LARGE SCALE GENOMIC DNA]</scope>
    <source>
        <strain evidence="4">MUT 4182</strain>
    </source>
</reference>
<dbReference type="GO" id="GO:0004525">
    <property type="term" value="F:ribonuclease III activity"/>
    <property type="evidence" value="ECO:0007669"/>
    <property type="project" value="InterPro"/>
</dbReference>
<sequence length="468" mass="50953">MAINQPPPPPLRTDIEKLVFTHKSLFGKPASIIDDSEDPQDWERVAFLGEGILLAAMSRVLYYAYPRRRTSALKPTRTGLLSKESLAAITDSYRFMEKLKCLEPSRPNIARSLDNRAALAESFIGGLALQYGMDQARKWAEQMLAWKHGLPVPKRDEERLGIGGSGMTSEGKDVAMKDVGGDAGMTKGHQVPIAAMAAYPTPPAAPPPVISSPPPPTARFAQPVQIPPRPEYAQIKPPQEVPKPIMDWDIPVQEPIYNPGMYQPMTVHQEVAATAAAAATPTKPTTYNAGSFYPISSYQSPPQPAPHKHTPASQQAPPTIQPPLQPTEYKNYSNPPVQTHFFDTISSQQSPPQPQFQPPTKHVPAWNPQVPGANLFSYEAPSPIGPTAVPNKAKGSPPTKGVGSSTPLPPLPTTGFVTVAKLNEQAQKRCQRLQWTFDSQGQGQYIAWTARLYGGCLLSLDLVGWIFG</sequence>
<dbReference type="OrthoDB" id="3248467at2759"/>
<protein>
    <recommendedName>
        <fullName evidence="2">RNase III domain-containing protein</fullName>
    </recommendedName>
</protein>
<dbReference type="EMBL" id="KN822946">
    <property type="protein sequence ID" value="KIO33858.1"/>
    <property type="molecule type" value="Genomic_DNA"/>
</dbReference>
<dbReference type="Proteomes" id="UP000054248">
    <property type="component" value="Unassembled WGS sequence"/>
</dbReference>
<keyword evidence="4" id="KW-1185">Reference proteome</keyword>
<dbReference type="CDD" id="cd00593">
    <property type="entry name" value="RIBOc"/>
    <property type="match status" value="1"/>
</dbReference>
<dbReference type="SMART" id="SM00535">
    <property type="entry name" value="RIBOc"/>
    <property type="match status" value="1"/>
</dbReference>
<feature type="region of interest" description="Disordered" evidence="1">
    <location>
        <begin position="293"/>
        <end position="329"/>
    </location>
</feature>
<feature type="region of interest" description="Disordered" evidence="1">
    <location>
        <begin position="391"/>
        <end position="410"/>
    </location>
</feature>
<evidence type="ECO:0000256" key="1">
    <source>
        <dbReference type="SAM" id="MobiDB-lite"/>
    </source>
</evidence>
<dbReference type="InterPro" id="IPR036389">
    <property type="entry name" value="RNase_III_sf"/>
</dbReference>
<dbReference type="SUPFAM" id="SSF69065">
    <property type="entry name" value="RNase III domain-like"/>
    <property type="match status" value="1"/>
</dbReference>
<accession>A0A0C3LIR0</accession>